<keyword evidence="2" id="KW-1185">Reference proteome</keyword>
<evidence type="ECO:0000313" key="1">
    <source>
        <dbReference type="EMBL" id="KAH9478477.1"/>
    </source>
</evidence>
<dbReference type="EMBL" id="JAFIQS020000008">
    <property type="protein sequence ID" value="KAH9478477.1"/>
    <property type="molecule type" value="Genomic_DNA"/>
</dbReference>
<gene>
    <name evidence="1" type="ORF">JR316_0008932</name>
</gene>
<proteinExistence type="predicted"/>
<sequence length="100" mass="10338">MPGSYPSSPKDTTASGGYSATPESAWSDKSQRGTDFPLGSEGSSANSTGESLNNDKGLIDQSTNGTSLVPEIQDAQQGRDKSSDFGEDAWGVEQGAGKDF</sequence>
<dbReference type="Proteomes" id="UP000664032">
    <property type="component" value="Unassembled WGS sequence"/>
</dbReference>
<organism evidence="1 2">
    <name type="scientific">Psilocybe cubensis</name>
    <name type="common">Psychedelic mushroom</name>
    <name type="synonym">Stropharia cubensis</name>
    <dbReference type="NCBI Taxonomy" id="181762"/>
    <lineage>
        <taxon>Eukaryota</taxon>
        <taxon>Fungi</taxon>
        <taxon>Dikarya</taxon>
        <taxon>Basidiomycota</taxon>
        <taxon>Agaricomycotina</taxon>
        <taxon>Agaricomycetes</taxon>
        <taxon>Agaricomycetidae</taxon>
        <taxon>Agaricales</taxon>
        <taxon>Agaricineae</taxon>
        <taxon>Strophariaceae</taxon>
        <taxon>Psilocybe</taxon>
    </lineage>
</organism>
<protein>
    <submittedName>
        <fullName evidence="1">Uncharacterized protein</fullName>
    </submittedName>
</protein>
<accession>A0ACB8GSS1</accession>
<name>A0ACB8GSS1_PSICU</name>
<evidence type="ECO:0000313" key="2">
    <source>
        <dbReference type="Proteomes" id="UP000664032"/>
    </source>
</evidence>
<reference evidence="1" key="1">
    <citation type="submission" date="2021-10" db="EMBL/GenBank/DDBJ databases">
        <title>Psilocybe cubensis genome.</title>
        <authorList>
            <person name="Mckernan K.J."/>
            <person name="Crawford S."/>
            <person name="Trippe A."/>
            <person name="Kane L.T."/>
            <person name="Mclaughlin S."/>
        </authorList>
    </citation>
    <scope>NUCLEOTIDE SEQUENCE</scope>
    <source>
        <strain evidence="1">MGC-MH-2018</strain>
    </source>
</reference>
<comment type="caution">
    <text evidence="1">The sequence shown here is derived from an EMBL/GenBank/DDBJ whole genome shotgun (WGS) entry which is preliminary data.</text>
</comment>